<evidence type="ECO:0000313" key="8">
    <source>
        <dbReference type="Proteomes" id="UP000176484"/>
    </source>
</evidence>
<evidence type="ECO:0000256" key="5">
    <source>
        <dbReference type="SAM" id="Phobius"/>
    </source>
</evidence>
<feature type="transmembrane region" description="Helical" evidence="5">
    <location>
        <begin position="7"/>
        <end position="28"/>
    </location>
</feature>
<keyword evidence="5" id="KW-0812">Transmembrane</keyword>
<accession>A0A1F6TL10</accession>
<protein>
    <recommendedName>
        <fullName evidence="6">PABS domain-containing protein</fullName>
    </recommendedName>
</protein>
<keyword evidence="5" id="KW-1133">Transmembrane helix</keyword>
<keyword evidence="5" id="KW-0472">Membrane</keyword>
<dbReference type="InterPro" id="IPR030374">
    <property type="entry name" value="PABS"/>
</dbReference>
<dbReference type="PANTHER" id="PTHR43317">
    <property type="entry name" value="THERMOSPERMINE SYNTHASE ACAULIS5"/>
    <property type="match status" value="1"/>
</dbReference>
<dbReference type="EMBL" id="MFTD01000038">
    <property type="protein sequence ID" value="OGI45823.1"/>
    <property type="molecule type" value="Genomic_DNA"/>
</dbReference>
<feature type="domain" description="PABS" evidence="6">
    <location>
        <begin position="211"/>
        <end position="448"/>
    </location>
</feature>
<feature type="transmembrane region" description="Helical" evidence="5">
    <location>
        <begin position="112"/>
        <end position="131"/>
    </location>
</feature>
<dbReference type="InterPro" id="IPR036259">
    <property type="entry name" value="MFS_trans_sf"/>
</dbReference>
<reference evidence="7 8" key="1">
    <citation type="journal article" date="2016" name="Nat. Commun.">
        <title>Thousands of microbial genomes shed light on interconnected biogeochemical processes in an aquifer system.</title>
        <authorList>
            <person name="Anantharaman K."/>
            <person name="Brown C.T."/>
            <person name="Hug L.A."/>
            <person name="Sharon I."/>
            <person name="Castelle C.J."/>
            <person name="Probst A.J."/>
            <person name="Thomas B.C."/>
            <person name="Singh A."/>
            <person name="Wilkins M.J."/>
            <person name="Karaoz U."/>
            <person name="Brodie E.L."/>
            <person name="Williams K.H."/>
            <person name="Hubbard S.S."/>
            <person name="Banfield J.F."/>
        </authorList>
    </citation>
    <scope>NUCLEOTIDE SEQUENCE [LARGE SCALE GENOMIC DNA]</scope>
</reference>
<feature type="active site" description="Proton acceptor" evidence="4">
    <location>
        <position position="359"/>
    </location>
</feature>
<feature type="transmembrane region" description="Helical" evidence="5">
    <location>
        <begin position="74"/>
        <end position="92"/>
    </location>
</feature>
<organism evidence="7 8">
    <name type="scientific">Candidatus Nomurabacteria bacterium GWB1_40_6</name>
    <dbReference type="NCBI Taxonomy" id="1801727"/>
    <lineage>
        <taxon>Bacteria</taxon>
        <taxon>Candidatus Nomuraibacteriota</taxon>
    </lineage>
</organism>
<evidence type="ECO:0000256" key="3">
    <source>
        <dbReference type="ARBA" id="ARBA00023115"/>
    </source>
</evidence>
<gene>
    <name evidence="7" type="ORF">A2121_00680</name>
</gene>
<dbReference type="SUPFAM" id="SSF103473">
    <property type="entry name" value="MFS general substrate transporter"/>
    <property type="match status" value="1"/>
</dbReference>
<evidence type="ECO:0000256" key="4">
    <source>
        <dbReference type="PROSITE-ProRule" id="PRU00354"/>
    </source>
</evidence>
<dbReference type="PROSITE" id="PS51006">
    <property type="entry name" value="PABS_2"/>
    <property type="match status" value="1"/>
</dbReference>
<dbReference type="PANTHER" id="PTHR43317:SF1">
    <property type="entry name" value="THERMOSPERMINE SYNTHASE ACAULIS5"/>
    <property type="match status" value="1"/>
</dbReference>
<evidence type="ECO:0000313" key="7">
    <source>
        <dbReference type="EMBL" id="OGI45823.1"/>
    </source>
</evidence>
<feature type="transmembrane region" description="Helical" evidence="5">
    <location>
        <begin position="178"/>
        <end position="194"/>
    </location>
</feature>
<feature type="transmembrane region" description="Helical" evidence="5">
    <location>
        <begin position="151"/>
        <end position="172"/>
    </location>
</feature>
<dbReference type="SUPFAM" id="SSF53335">
    <property type="entry name" value="S-adenosyl-L-methionine-dependent methyltransferases"/>
    <property type="match status" value="1"/>
</dbReference>
<feature type="transmembrane region" description="Helical" evidence="5">
    <location>
        <begin position="40"/>
        <end position="62"/>
    </location>
</feature>
<evidence type="ECO:0000256" key="1">
    <source>
        <dbReference type="ARBA" id="ARBA00007867"/>
    </source>
</evidence>
<dbReference type="Proteomes" id="UP000176484">
    <property type="component" value="Unassembled WGS sequence"/>
</dbReference>
<dbReference type="NCBIfam" id="NF037959">
    <property type="entry name" value="MFS_SpdSyn"/>
    <property type="match status" value="1"/>
</dbReference>
<comment type="similarity">
    <text evidence="1">Belongs to the spermidine/spermine synthase family.</text>
</comment>
<keyword evidence="3 4" id="KW-0620">Polyamine biosynthesis</keyword>
<dbReference type="Gene3D" id="1.20.1250.20">
    <property type="entry name" value="MFS general substrate transporter like domains"/>
    <property type="match status" value="1"/>
</dbReference>
<dbReference type="InterPro" id="IPR029063">
    <property type="entry name" value="SAM-dependent_MTases_sf"/>
</dbReference>
<sequence length="513" mass="57628">MKIFNKQALYVLSSFLAGFSVLVVELISSRIVAPIIGSSVFTWTSVIGITLLGLAVGSYFGGQIADKTDAEKSLPLAFLISAILVSLIPTLARNTDFITNSSDSILKLNLYLSLYLFLLPTLAIGLIQPIILKRFANDFSKIGSEYGTLSFAWSFGGILGVFLTGFFFISYIGSKETIWLMSAVLFLVGIIFAFKNKRVLLLFVLTIIFVPMILYFTQQETPNPKIIFQKETDYYNAKVVDTHLSSYGDSRILVLDFDFHSIEPEKKVEYYPEIYPVFANLKENIKDILVIGAGAYTMPKHFKNYYKDTDVSVVELDPEMISVGNAFFDLEKYNIKTIVGDAKVVINKNEEKYDVIFGDAYNSFISVPWYLLTKEWNDEVKNKLKENGIYAVNFIGSISEAKSLFANSVLNTFKISFPNFYVFAFGVKPEYTQNIVLVGINGELPLSDTELRQKLLLGENSFLAEKIISAEFFKGPAPVILTDNFSPVEKLMEPTIKSFFPKNLSEIKDILSL</sequence>
<dbReference type="GO" id="GO:0010487">
    <property type="term" value="F:thermospermine synthase activity"/>
    <property type="evidence" value="ECO:0007669"/>
    <property type="project" value="TreeGrafter"/>
</dbReference>
<comment type="caution">
    <text evidence="7">The sequence shown here is derived from an EMBL/GenBank/DDBJ whole genome shotgun (WGS) entry which is preliminary data.</text>
</comment>
<name>A0A1F6TL10_9BACT</name>
<dbReference type="AlphaFoldDB" id="A0A1F6TL10"/>
<dbReference type="CDD" id="cd02440">
    <property type="entry name" value="AdoMet_MTases"/>
    <property type="match status" value="1"/>
</dbReference>
<dbReference type="Gene3D" id="3.40.50.150">
    <property type="entry name" value="Vaccinia Virus protein VP39"/>
    <property type="match status" value="1"/>
</dbReference>
<proteinExistence type="inferred from homology"/>
<keyword evidence="2 4" id="KW-0808">Transferase</keyword>
<evidence type="ECO:0000256" key="2">
    <source>
        <dbReference type="ARBA" id="ARBA00022679"/>
    </source>
</evidence>
<evidence type="ECO:0000259" key="6">
    <source>
        <dbReference type="PROSITE" id="PS51006"/>
    </source>
</evidence>
<dbReference type="Pfam" id="PF01564">
    <property type="entry name" value="Spermine_synth"/>
    <property type="match status" value="1"/>
</dbReference>
<dbReference type="GO" id="GO:0006596">
    <property type="term" value="P:polyamine biosynthetic process"/>
    <property type="evidence" value="ECO:0007669"/>
    <property type="project" value="UniProtKB-UniRule"/>
</dbReference>
<feature type="transmembrane region" description="Helical" evidence="5">
    <location>
        <begin position="199"/>
        <end position="217"/>
    </location>
</feature>